<evidence type="ECO:0000313" key="6">
    <source>
        <dbReference type="EMBL" id="ASK27410.1"/>
    </source>
</evidence>
<keyword evidence="2" id="KW-0812">Transmembrane</keyword>
<organism evidence="6 7">
    <name type="scientific">Neisseria chenwenguii</name>
    <dbReference type="NCBI Taxonomy" id="1853278"/>
    <lineage>
        <taxon>Bacteria</taxon>
        <taxon>Pseudomonadati</taxon>
        <taxon>Pseudomonadota</taxon>
        <taxon>Betaproteobacteria</taxon>
        <taxon>Neisseriales</taxon>
        <taxon>Neisseriaceae</taxon>
        <taxon>Neisseria</taxon>
    </lineage>
</organism>
<keyword evidence="4" id="KW-0472">Membrane</keyword>
<dbReference type="InterPro" id="IPR010432">
    <property type="entry name" value="RDD"/>
</dbReference>
<dbReference type="AlphaFoldDB" id="A0A220S1M7"/>
<reference evidence="6 7" key="1">
    <citation type="submission" date="2017-06" db="EMBL/GenBank/DDBJ databases">
        <title>Neisseria chenwenguii sp. nov., isolated from the intestinal contents of Tibetan Plateau Pika in Yushu, Qinghai Province, China.</title>
        <authorList>
            <person name="Zhang G."/>
        </authorList>
    </citation>
    <scope>NUCLEOTIDE SEQUENCE [LARGE SCALE GENOMIC DNA]</scope>
    <source>
        <strain evidence="6 7">10023</strain>
    </source>
</reference>
<dbReference type="RefSeq" id="WP_089036120.1">
    <property type="nucleotide sequence ID" value="NZ_CP022278.1"/>
</dbReference>
<evidence type="ECO:0000313" key="7">
    <source>
        <dbReference type="Proteomes" id="UP000198238"/>
    </source>
</evidence>
<protein>
    <recommendedName>
        <fullName evidence="5">RDD domain-containing protein</fullName>
    </recommendedName>
</protein>
<evidence type="ECO:0000256" key="4">
    <source>
        <dbReference type="ARBA" id="ARBA00023136"/>
    </source>
</evidence>
<evidence type="ECO:0000259" key="5">
    <source>
        <dbReference type="Pfam" id="PF06271"/>
    </source>
</evidence>
<dbReference type="GO" id="GO:0016020">
    <property type="term" value="C:membrane"/>
    <property type="evidence" value="ECO:0007669"/>
    <property type="project" value="UniProtKB-SubCell"/>
</dbReference>
<dbReference type="Pfam" id="PF06271">
    <property type="entry name" value="RDD"/>
    <property type="match status" value="1"/>
</dbReference>
<feature type="domain" description="RDD" evidence="5">
    <location>
        <begin position="16"/>
        <end position="88"/>
    </location>
</feature>
<evidence type="ECO:0000256" key="2">
    <source>
        <dbReference type="ARBA" id="ARBA00022692"/>
    </source>
</evidence>
<evidence type="ECO:0000256" key="1">
    <source>
        <dbReference type="ARBA" id="ARBA00004141"/>
    </source>
</evidence>
<gene>
    <name evidence="6" type="ORF">BG910_06345</name>
</gene>
<dbReference type="EMBL" id="CP022278">
    <property type="protein sequence ID" value="ASK27410.1"/>
    <property type="molecule type" value="Genomic_DNA"/>
</dbReference>
<accession>A0A220S1M7</accession>
<evidence type="ECO:0000256" key="3">
    <source>
        <dbReference type="ARBA" id="ARBA00022989"/>
    </source>
</evidence>
<keyword evidence="3" id="KW-1133">Transmembrane helix</keyword>
<proteinExistence type="predicted"/>
<dbReference type="Proteomes" id="UP000198238">
    <property type="component" value="Chromosome"/>
</dbReference>
<name>A0A220S1M7_9NEIS</name>
<dbReference type="KEGG" id="nei:BG910_06345"/>
<keyword evidence="7" id="KW-1185">Reference proteome</keyword>
<sequence length="95" mass="10458">MYAATGSAHPMFLYHQIQTQSVGKETVGIQPVNIRTGQPVSAVRYFMRIGLPFLAGWAFGFGSYLFLNCVLILAESNNHRTLDDLLAGSVVVRVK</sequence>
<comment type="subcellular location">
    <subcellularLocation>
        <location evidence="1">Membrane</location>
        <topology evidence="1">Multi-pass membrane protein</topology>
    </subcellularLocation>
</comment>